<evidence type="ECO:0000259" key="1">
    <source>
        <dbReference type="Pfam" id="PF10546"/>
    </source>
</evidence>
<dbReference type="InterPro" id="IPR018874">
    <property type="entry name" value="Phage_Mx8_p63_C"/>
</dbReference>
<keyword evidence="3" id="KW-1185">Reference proteome</keyword>
<evidence type="ECO:0000313" key="3">
    <source>
        <dbReference type="Proteomes" id="UP000298714"/>
    </source>
</evidence>
<reference evidence="3" key="1">
    <citation type="submission" date="2019-04" db="EMBL/GenBank/DDBJ databases">
        <title>Complete genome sequence of Sphingomonas sp. W1-2-3.</title>
        <authorList>
            <person name="Im W.T."/>
        </authorList>
    </citation>
    <scope>NUCLEOTIDE SEQUENCE [LARGE SCALE GENOMIC DNA]</scope>
    <source>
        <strain evidence="3">W1-2-3</strain>
    </source>
</reference>
<sequence length="280" mass="30890">MSDKLPQSMGGEARALSLTPSERSAIARKAALARHNKDLPKAIAEGELLIGSVVLSCAVLDDEHNTRVLTQNAFLKAIGRHPFASGGTGSAIDETAPFLRASNLKPFISDDLVRSTTPVRYLPRNPTAGAGGIGFGYSATLLPEVCWVYQDALLAGKLLKGQLHIGEAARTFLKALTNHAIEDLVDEATGFADQKKRRALDRIIEKYVRKDAQKWALMFDIEFYRQIYRLNGWPFDPAKTARPGVIGKWTNDIYDRLAPGVRPELQRRVRRNAKGKATQK</sequence>
<accession>A0A4D7C8P1</accession>
<feature type="domain" description="Bacteriophage Mx8 p63 C-terminal" evidence="1">
    <location>
        <begin position="203"/>
        <end position="279"/>
    </location>
</feature>
<dbReference type="KEGG" id="hgn:E6W36_11045"/>
<dbReference type="EMBL" id="CP039704">
    <property type="protein sequence ID" value="QCI79848.1"/>
    <property type="molecule type" value="Genomic_DNA"/>
</dbReference>
<dbReference type="Proteomes" id="UP000298714">
    <property type="component" value="Chromosome"/>
</dbReference>
<dbReference type="RefSeq" id="WP_222872685.1">
    <property type="nucleotide sequence ID" value="NZ_CP039704.1"/>
</dbReference>
<gene>
    <name evidence="2" type="ORF">E6W36_11045</name>
</gene>
<dbReference type="AlphaFoldDB" id="A0A4D7C8P1"/>
<proteinExistence type="predicted"/>
<protein>
    <recommendedName>
        <fullName evidence="1">Bacteriophage Mx8 p63 C-terminal domain-containing protein</fullName>
    </recommendedName>
</protein>
<evidence type="ECO:0000313" key="2">
    <source>
        <dbReference type="EMBL" id="QCI79848.1"/>
    </source>
</evidence>
<dbReference type="Pfam" id="PF10546">
    <property type="entry name" value="P63C"/>
    <property type="match status" value="1"/>
</dbReference>
<organism evidence="2 3">
    <name type="scientific">Hankyongella ginsenosidimutans</name>
    <dbReference type="NCBI Taxonomy" id="1763828"/>
    <lineage>
        <taxon>Bacteria</taxon>
        <taxon>Pseudomonadati</taxon>
        <taxon>Pseudomonadota</taxon>
        <taxon>Alphaproteobacteria</taxon>
        <taxon>Sphingomonadales</taxon>
        <taxon>Sphingomonadaceae</taxon>
        <taxon>Hankyongella</taxon>
    </lineage>
</organism>
<name>A0A4D7C8P1_9SPHN</name>